<accession>A0A7I7PHR4</accession>
<dbReference type="EC" id="1.6.1.1" evidence="5"/>
<organism evidence="15 16">
    <name type="scientific">Mycobacterium noviomagense</name>
    <dbReference type="NCBI Taxonomy" id="459858"/>
    <lineage>
        <taxon>Bacteria</taxon>
        <taxon>Bacillati</taxon>
        <taxon>Actinomycetota</taxon>
        <taxon>Actinomycetes</taxon>
        <taxon>Mycobacteriales</taxon>
        <taxon>Mycobacteriaceae</taxon>
        <taxon>Mycobacterium</taxon>
    </lineage>
</organism>
<keyword evidence="11" id="KW-0520">NAD</keyword>
<feature type="region of interest" description="Disordered" evidence="13">
    <location>
        <begin position="478"/>
        <end position="518"/>
    </location>
</feature>
<dbReference type="SUPFAM" id="SSF51905">
    <property type="entry name" value="FAD/NAD(P)-binding domain"/>
    <property type="match status" value="1"/>
</dbReference>
<evidence type="ECO:0000256" key="5">
    <source>
        <dbReference type="ARBA" id="ARBA00012772"/>
    </source>
</evidence>
<evidence type="ECO:0000256" key="4">
    <source>
        <dbReference type="ARBA" id="ARBA00007532"/>
    </source>
</evidence>
<dbReference type="GO" id="GO:0005829">
    <property type="term" value="C:cytosol"/>
    <property type="evidence" value="ECO:0007669"/>
    <property type="project" value="TreeGrafter"/>
</dbReference>
<dbReference type="Proteomes" id="UP000466894">
    <property type="component" value="Chromosome"/>
</dbReference>
<evidence type="ECO:0000256" key="7">
    <source>
        <dbReference type="ARBA" id="ARBA00022630"/>
    </source>
</evidence>
<dbReference type="FunFam" id="3.50.50.60:FF:000008">
    <property type="entry name" value="Soluble pyridine nucleotide transhydrogenase"/>
    <property type="match status" value="1"/>
</dbReference>
<comment type="function">
    <text evidence="2">Conversion of NADPH, generated by peripheral catabolic pathways, to NADH, which can enter the respiratory chain for energy generation.</text>
</comment>
<evidence type="ECO:0000256" key="12">
    <source>
        <dbReference type="ARBA" id="ARBA00031183"/>
    </source>
</evidence>
<dbReference type="PANTHER" id="PTHR22912:SF93">
    <property type="entry name" value="SOLUBLE PYRIDINE NUCLEOTIDE TRANSHYDROGENASE"/>
    <property type="match status" value="1"/>
</dbReference>
<evidence type="ECO:0000313" key="16">
    <source>
        <dbReference type="Proteomes" id="UP000466894"/>
    </source>
</evidence>
<dbReference type="KEGG" id="mnv:MNVI_34190"/>
<evidence type="ECO:0000256" key="8">
    <source>
        <dbReference type="ARBA" id="ARBA00022827"/>
    </source>
</evidence>
<evidence type="ECO:0000259" key="14">
    <source>
        <dbReference type="Pfam" id="PF07992"/>
    </source>
</evidence>
<evidence type="ECO:0000256" key="11">
    <source>
        <dbReference type="ARBA" id="ARBA00023027"/>
    </source>
</evidence>
<dbReference type="GO" id="GO:0003957">
    <property type="term" value="F:NAD(P)+ transhydrogenase (Si-specific) activity"/>
    <property type="evidence" value="ECO:0007669"/>
    <property type="project" value="UniProtKB-EC"/>
</dbReference>
<sequence>MRNRIDLFIGHARFVDPQTVLVEDQSRGERTTVSGNYIIVATGTRPARPAGVEFDEERVLDSDGILDLKSIPSSMVVVGAGVIGVEYASMFAALGTKVTIVEKRETMLEFCDPEIVEAPRFHLRDLAVTFRFGEEVTAVDVGSVGTVTTLASGKQIPAETVMYSAGREGQTDDLDLANAGLEADSRGRIFVDDQFRTKVDHIYAVGDVLRGLQGRHAGRAQQNPGAQPVPPLAGRDLAAIVEVWCRGITGAARLRPRKQLRDVLIERRRVGQLLPASAAIETADHPDDRRTADPRRTAGAVDQPGAWQRRVTVGGDPGAGLAADRRAAHTGGVRHDADLAAAGRCVAQRQPGAGLGFDRTAGGPAHPGNRIVGVWISPRDPARVEIDSVDGPDVVWCGLAGEARNERGRGIAAKAMRSGQHQIAPARVQHRARAGMQVAAAEEHCAHPRVGSYRTGDDLRHGVAGALLVRTGGACRTGRLTASRHQQRQADRNTQHRRHHSHRYSSCTSPALGRPGYA</sequence>
<dbReference type="GO" id="GO:0006103">
    <property type="term" value="P:2-oxoglutarate metabolic process"/>
    <property type="evidence" value="ECO:0007669"/>
    <property type="project" value="TreeGrafter"/>
</dbReference>
<dbReference type="Gene3D" id="3.50.50.60">
    <property type="entry name" value="FAD/NAD(P)-binding domain"/>
    <property type="match status" value="2"/>
</dbReference>
<evidence type="ECO:0000256" key="10">
    <source>
        <dbReference type="ARBA" id="ARBA00023002"/>
    </source>
</evidence>
<dbReference type="Pfam" id="PF07992">
    <property type="entry name" value="Pyr_redox_2"/>
    <property type="match status" value="1"/>
</dbReference>
<gene>
    <name evidence="15" type="ORF">MNVI_34190</name>
</gene>
<evidence type="ECO:0000256" key="3">
    <source>
        <dbReference type="ARBA" id="ARBA00004496"/>
    </source>
</evidence>
<feature type="compositionally biased region" description="Basic and acidic residues" evidence="13">
    <location>
        <begin position="282"/>
        <end position="296"/>
    </location>
</feature>
<evidence type="ECO:0000313" key="15">
    <source>
        <dbReference type="EMBL" id="BBY08101.1"/>
    </source>
</evidence>
<keyword evidence="9" id="KW-0521">NADP</keyword>
<comment type="cofactor">
    <cofactor evidence="1">
        <name>FAD</name>
        <dbReference type="ChEBI" id="CHEBI:57692"/>
    </cofactor>
</comment>
<dbReference type="InterPro" id="IPR050151">
    <property type="entry name" value="Class-I_Pyr_Nuc-Dis_Oxidored"/>
</dbReference>
<dbReference type="PRINTS" id="PR00368">
    <property type="entry name" value="FADPNR"/>
</dbReference>
<evidence type="ECO:0000256" key="9">
    <source>
        <dbReference type="ARBA" id="ARBA00022857"/>
    </source>
</evidence>
<dbReference type="PRINTS" id="PR00411">
    <property type="entry name" value="PNDRDTASEI"/>
</dbReference>
<name>A0A7I7PHR4_9MYCO</name>
<evidence type="ECO:0000256" key="6">
    <source>
        <dbReference type="ARBA" id="ARBA00022490"/>
    </source>
</evidence>
<dbReference type="InterPro" id="IPR036188">
    <property type="entry name" value="FAD/NAD-bd_sf"/>
</dbReference>
<dbReference type="PANTHER" id="PTHR22912">
    <property type="entry name" value="DISULFIDE OXIDOREDUCTASE"/>
    <property type="match status" value="1"/>
</dbReference>
<proteinExistence type="inferred from homology"/>
<dbReference type="GO" id="GO:0004148">
    <property type="term" value="F:dihydrolipoyl dehydrogenase (NADH) activity"/>
    <property type="evidence" value="ECO:0007669"/>
    <property type="project" value="TreeGrafter"/>
</dbReference>
<dbReference type="AlphaFoldDB" id="A0A7I7PHR4"/>
<reference evidence="15 16" key="1">
    <citation type="journal article" date="2019" name="Emerg. Microbes Infect.">
        <title>Comprehensive subspecies identification of 175 nontuberculous mycobacteria species based on 7547 genomic profiles.</title>
        <authorList>
            <person name="Matsumoto Y."/>
            <person name="Kinjo T."/>
            <person name="Motooka D."/>
            <person name="Nabeya D."/>
            <person name="Jung N."/>
            <person name="Uechi K."/>
            <person name="Horii T."/>
            <person name="Iida T."/>
            <person name="Fujita J."/>
            <person name="Nakamura S."/>
        </authorList>
    </citation>
    <scope>NUCLEOTIDE SEQUENCE [LARGE SCALE GENOMIC DNA]</scope>
    <source>
        <strain evidence="15 16">JCM 16367</strain>
    </source>
</reference>
<dbReference type="GO" id="GO:0050660">
    <property type="term" value="F:flavin adenine dinucleotide binding"/>
    <property type="evidence" value="ECO:0007669"/>
    <property type="project" value="TreeGrafter"/>
</dbReference>
<keyword evidence="6" id="KW-0963">Cytoplasm</keyword>
<evidence type="ECO:0000256" key="13">
    <source>
        <dbReference type="SAM" id="MobiDB-lite"/>
    </source>
</evidence>
<dbReference type="EMBL" id="AP022583">
    <property type="protein sequence ID" value="BBY08101.1"/>
    <property type="molecule type" value="Genomic_DNA"/>
</dbReference>
<keyword evidence="10" id="KW-0560">Oxidoreductase</keyword>
<evidence type="ECO:0000256" key="2">
    <source>
        <dbReference type="ARBA" id="ARBA00002842"/>
    </source>
</evidence>
<keyword evidence="8" id="KW-0274">FAD</keyword>
<keyword evidence="7" id="KW-0285">Flavoprotein</keyword>
<dbReference type="InterPro" id="IPR023753">
    <property type="entry name" value="FAD/NAD-binding_dom"/>
</dbReference>
<comment type="similarity">
    <text evidence="4">Belongs to the class-I pyridine nucleotide-disulfide oxidoreductase family.</text>
</comment>
<feature type="domain" description="FAD/NAD(P)-binding" evidence="14">
    <location>
        <begin position="15"/>
        <end position="217"/>
    </location>
</feature>
<protein>
    <recommendedName>
        <fullName evidence="5">NAD(P)(+) transhydrogenase (Si-specific)</fullName>
        <ecNumber evidence="5">1.6.1.1</ecNumber>
    </recommendedName>
    <alternativeName>
        <fullName evidence="12">NAD(P)(+) transhydrogenase [B-specific]</fullName>
    </alternativeName>
</protein>
<comment type="subcellular location">
    <subcellularLocation>
        <location evidence="3">Cytoplasm</location>
    </subcellularLocation>
</comment>
<evidence type="ECO:0000256" key="1">
    <source>
        <dbReference type="ARBA" id="ARBA00001974"/>
    </source>
</evidence>
<feature type="region of interest" description="Disordered" evidence="13">
    <location>
        <begin position="279"/>
        <end position="301"/>
    </location>
</feature>